<proteinExistence type="predicted"/>
<gene>
    <name evidence="1" type="ORF">DPMN_182268</name>
</gene>
<evidence type="ECO:0000313" key="1">
    <source>
        <dbReference type="EMBL" id="KAH3747836.1"/>
    </source>
</evidence>
<organism evidence="1 2">
    <name type="scientific">Dreissena polymorpha</name>
    <name type="common">Zebra mussel</name>
    <name type="synonym">Mytilus polymorpha</name>
    <dbReference type="NCBI Taxonomy" id="45954"/>
    <lineage>
        <taxon>Eukaryota</taxon>
        <taxon>Metazoa</taxon>
        <taxon>Spiralia</taxon>
        <taxon>Lophotrochozoa</taxon>
        <taxon>Mollusca</taxon>
        <taxon>Bivalvia</taxon>
        <taxon>Autobranchia</taxon>
        <taxon>Heteroconchia</taxon>
        <taxon>Euheterodonta</taxon>
        <taxon>Imparidentia</taxon>
        <taxon>Neoheterodontei</taxon>
        <taxon>Myida</taxon>
        <taxon>Dreissenoidea</taxon>
        <taxon>Dreissenidae</taxon>
        <taxon>Dreissena</taxon>
    </lineage>
</organism>
<dbReference type="EMBL" id="JAIWYP010000010">
    <property type="protein sequence ID" value="KAH3747836.1"/>
    <property type="molecule type" value="Genomic_DNA"/>
</dbReference>
<keyword evidence="2" id="KW-1185">Reference proteome</keyword>
<reference evidence="1" key="1">
    <citation type="journal article" date="2019" name="bioRxiv">
        <title>The Genome of the Zebra Mussel, Dreissena polymorpha: A Resource for Invasive Species Research.</title>
        <authorList>
            <person name="McCartney M.A."/>
            <person name="Auch B."/>
            <person name="Kono T."/>
            <person name="Mallez S."/>
            <person name="Zhang Y."/>
            <person name="Obille A."/>
            <person name="Becker A."/>
            <person name="Abrahante J.E."/>
            <person name="Garbe J."/>
            <person name="Badalamenti J.P."/>
            <person name="Herman A."/>
            <person name="Mangelson H."/>
            <person name="Liachko I."/>
            <person name="Sullivan S."/>
            <person name="Sone E.D."/>
            <person name="Koren S."/>
            <person name="Silverstein K.A.T."/>
            <person name="Beckman K.B."/>
            <person name="Gohl D.M."/>
        </authorList>
    </citation>
    <scope>NUCLEOTIDE SEQUENCE</scope>
    <source>
        <strain evidence="1">Duluth1</strain>
        <tissue evidence="1">Whole animal</tissue>
    </source>
</reference>
<dbReference type="Proteomes" id="UP000828390">
    <property type="component" value="Unassembled WGS sequence"/>
</dbReference>
<reference evidence="1" key="2">
    <citation type="submission" date="2020-11" db="EMBL/GenBank/DDBJ databases">
        <authorList>
            <person name="McCartney M.A."/>
            <person name="Auch B."/>
            <person name="Kono T."/>
            <person name="Mallez S."/>
            <person name="Becker A."/>
            <person name="Gohl D.M."/>
            <person name="Silverstein K.A.T."/>
            <person name="Koren S."/>
            <person name="Bechman K.B."/>
            <person name="Herman A."/>
            <person name="Abrahante J.E."/>
            <person name="Garbe J."/>
        </authorList>
    </citation>
    <scope>NUCLEOTIDE SEQUENCE</scope>
    <source>
        <strain evidence="1">Duluth1</strain>
        <tissue evidence="1">Whole animal</tissue>
    </source>
</reference>
<dbReference type="AlphaFoldDB" id="A0A9D4I2F5"/>
<evidence type="ECO:0000313" key="2">
    <source>
        <dbReference type="Proteomes" id="UP000828390"/>
    </source>
</evidence>
<comment type="caution">
    <text evidence="1">The sequence shown here is derived from an EMBL/GenBank/DDBJ whole genome shotgun (WGS) entry which is preliminary data.</text>
</comment>
<name>A0A9D4I2F5_DREPO</name>
<sequence length="83" mass="9408">MPQNEGNKKQSSNKTLSAITTSLNHRKRKHVFLSNQATTEGSSVKSNNNRRFYCHIKQQQKVLVSNQATTEGSTVTSNNNRRF</sequence>
<protein>
    <submittedName>
        <fullName evidence="1">Uncharacterized protein</fullName>
    </submittedName>
</protein>
<accession>A0A9D4I2F5</accession>